<evidence type="ECO:0000256" key="6">
    <source>
        <dbReference type="ARBA" id="ARBA00023136"/>
    </source>
</evidence>
<evidence type="ECO:0000259" key="11">
    <source>
        <dbReference type="Pfam" id="PF16178"/>
    </source>
</evidence>
<feature type="transmembrane region" description="Helical" evidence="8">
    <location>
        <begin position="315"/>
        <end position="339"/>
    </location>
</feature>
<feature type="transmembrane region" description="Helical" evidence="8">
    <location>
        <begin position="474"/>
        <end position="495"/>
    </location>
</feature>
<accession>A0AAW1MHN0</accession>
<protein>
    <recommendedName>
        <fullName evidence="8">Anoctamin</fullName>
    </recommendedName>
</protein>
<reference evidence="12 13" key="1">
    <citation type="journal article" date="2024" name="BMC Genomics">
        <title>De novo assembly and annotation of Popillia japonica's genome with initial clues to its potential as an invasive pest.</title>
        <authorList>
            <person name="Cucini C."/>
            <person name="Boschi S."/>
            <person name="Funari R."/>
            <person name="Cardaioli E."/>
            <person name="Iannotti N."/>
            <person name="Marturano G."/>
            <person name="Paoli F."/>
            <person name="Bruttini M."/>
            <person name="Carapelli A."/>
            <person name="Frati F."/>
            <person name="Nardi F."/>
        </authorList>
    </citation>
    <scope>NUCLEOTIDE SEQUENCE [LARGE SCALE GENOMIC DNA]</scope>
    <source>
        <strain evidence="12">DMR45628</strain>
    </source>
</reference>
<feature type="domain" description="Anoctamin dimerisation" evidence="11">
    <location>
        <begin position="101"/>
        <end position="301"/>
    </location>
</feature>
<dbReference type="Proteomes" id="UP001458880">
    <property type="component" value="Unassembled WGS sequence"/>
</dbReference>
<comment type="caution">
    <text evidence="12">The sequence shown here is derived from an EMBL/GenBank/DDBJ whole genome shotgun (WGS) entry which is preliminary data.</text>
</comment>
<evidence type="ECO:0000259" key="10">
    <source>
        <dbReference type="Pfam" id="PF04547"/>
    </source>
</evidence>
<evidence type="ECO:0000256" key="1">
    <source>
        <dbReference type="ARBA" id="ARBA00004651"/>
    </source>
</evidence>
<feature type="transmembrane region" description="Helical" evidence="8">
    <location>
        <begin position="515"/>
        <end position="536"/>
    </location>
</feature>
<feature type="domain" description="Anoctamin transmembrane" evidence="10">
    <location>
        <begin position="304"/>
        <end position="583"/>
    </location>
</feature>
<feature type="region of interest" description="Disordered" evidence="9">
    <location>
        <begin position="42"/>
        <end position="78"/>
    </location>
</feature>
<evidence type="ECO:0000256" key="8">
    <source>
        <dbReference type="RuleBase" id="RU280814"/>
    </source>
</evidence>
<evidence type="ECO:0000256" key="5">
    <source>
        <dbReference type="ARBA" id="ARBA00022989"/>
    </source>
</evidence>
<evidence type="ECO:0000256" key="4">
    <source>
        <dbReference type="ARBA" id="ARBA00022692"/>
    </source>
</evidence>
<dbReference type="PANTHER" id="PTHR12308">
    <property type="entry name" value="ANOCTAMIN"/>
    <property type="match status" value="1"/>
</dbReference>
<dbReference type="GO" id="GO:0046983">
    <property type="term" value="F:protein dimerization activity"/>
    <property type="evidence" value="ECO:0007669"/>
    <property type="project" value="InterPro"/>
</dbReference>
<dbReference type="InterPro" id="IPR049452">
    <property type="entry name" value="Anoctamin_TM"/>
</dbReference>
<dbReference type="GO" id="GO:0005886">
    <property type="term" value="C:plasma membrane"/>
    <property type="evidence" value="ECO:0007669"/>
    <property type="project" value="UniProtKB-SubCell"/>
</dbReference>
<comment type="subcellular location">
    <subcellularLocation>
        <location evidence="1">Cell membrane</location>
        <topology evidence="1">Multi-pass membrane protein</topology>
    </subcellularLocation>
    <subcellularLocation>
        <location evidence="8">Membrane</location>
        <topology evidence="8">Multi-pass membrane protein</topology>
    </subcellularLocation>
</comment>
<dbReference type="EMBL" id="JASPKY010000046">
    <property type="protein sequence ID" value="KAK9745687.1"/>
    <property type="molecule type" value="Genomic_DNA"/>
</dbReference>
<feature type="compositionally biased region" description="Low complexity" evidence="9">
    <location>
        <begin position="56"/>
        <end position="69"/>
    </location>
</feature>
<dbReference type="InterPro" id="IPR032394">
    <property type="entry name" value="Anoct_dimer"/>
</dbReference>
<sequence>MLCANNPHQIGRILFKEKRKRKRRSKENLSEGQPNVLQHIRPTKRRKTNTDSIANGPTTTTGGSTVPTTANLTQRGRRQLRKQDSFDKAVLDARLLARSCYFKDDPLKRIDFVLVTTSEICADVVKYTEIKNFLKALIDVGVQLEIEFGVTFSEYFFIKVNIPDSCVTHLANLYHIDLSCVNEHYSNPSKPIFKFLETELSKYEHSKLLERAPESIAGTKPSKATNAERSMLLQTLMKEIRYSDSPHEFGLESLLTKGLFIAAYPLHEGPYTWTRKGPLSDRQLLGAYWANFSMIFKAQPLNLIEKYFGTELGMYFAWIEFYVSYLIPASIVGILSFILGSVNTYLTDGTHVTTEICESDKIMCPYCEHYSLCPFTPLKTECSYCRLGILLDNPSTVFFSMFMSVWATYFLVMWKRRLYILRMRWNVLNLSIEETIRQEFLQTATGMRFSKATGEMEAYIPNVKHCSQFVLTHATLMFCALLVFAVALSVIVYQYKMRYIAHVTKDTVVSRRASWTASATGSLFVVLSIMLFTVLYEKVSLWLTKKECPRTQQAFDRAFIVKNCILNFANNYAAITYLAFFKEIPDNGTS</sequence>
<keyword evidence="7" id="KW-0325">Glycoprotein</keyword>
<evidence type="ECO:0000256" key="9">
    <source>
        <dbReference type="SAM" id="MobiDB-lite"/>
    </source>
</evidence>
<keyword evidence="13" id="KW-1185">Reference proteome</keyword>
<comment type="caution">
    <text evidence="8">Lacks conserved residue(s) required for the propagation of feature annotation.</text>
</comment>
<dbReference type="Pfam" id="PF04547">
    <property type="entry name" value="Anoctamin"/>
    <property type="match status" value="1"/>
</dbReference>
<name>A0AAW1MHN0_POPJA</name>
<keyword evidence="3" id="KW-1003">Cell membrane</keyword>
<evidence type="ECO:0000313" key="13">
    <source>
        <dbReference type="Proteomes" id="UP001458880"/>
    </source>
</evidence>
<dbReference type="Pfam" id="PF16178">
    <property type="entry name" value="Anoct_dimer"/>
    <property type="match status" value="1"/>
</dbReference>
<comment type="similarity">
    <text evidence="2 8">Belongs to the anoctamin family.</text>
</comment>
<keyword evidence="6 8" id="KW-0472">Membrane</keyword>
<gene>
    <name evidence="12" type="ORF">QE152_g6742</name>
</gene>
<evidence type="ECO:0000256" key="3">
    <source>
        <dbReference type="ARBA" id="ARBA00022475"/>
    </source>
</evidence>
<feature type="transmembrane region" description="Helical" evidence="8">
    <location>
        <begin position="396"/>
        <end position="414"/>
    </location>
</feature>
<dbReference type="InterPro" id="IPR007632">
    <property type="entry name" value="Anoctamin"/>
</dbReference>
<dbReference type="AlphaFoldDB" id="A0AAW1MHN0"/>
<evidence type="ECO:0000256" key="7">
    <source>
        <dbReference type="ARBA" id="ARBA00023180"/>
    </source>
</evidence>
<dbReference type="PANTHER" id="PTHR12308:SF84">
    <property type="entry name" value="ANOCTAMIN"/>
    <property type="match status" value="1"/>
</dbReference>
<proteinExistence type="inferred from homology"/>
<keyword evidence="5 8" id="KW-1133">Transmembrane helix</keyword>
<evidence type="ECO:0000256" key="2">
    <source>
        <dbReference type="ARBA" id="ARBA00009671"/>
    </source>
</evidence>
<evidence type="ECO:0000313" key="12">
    <source>
        <dbReference type="EMBL" id="KAK9745687.1"/>
    </source>
</evidence>
<dbReference type="GO" id="GO:0005254">
    <property type="term" value="F:chloride channel activity"/>
    <property type="evidence" value="ECO:0007669"/>
    <property type="project" value="TreeGrafter"/>
</dbReference>
<organism evidence="12 13">
    <name type="scientific">Popillia japonica</name>
    <name type="common">Japanese beetle</name>
    <dbReference type="NCBI Taxonomy" id="7064"/>
    <lineage>
        <taxon>Eukaryota</taxon>
        <taxon>Metazoa</taxon>
        <taxon>Ecdysozoa</taxon>
        <taxon>Arthropoda</taxon>
        <taxon>Hexapoda</taxon>
        <taxon>Insecta</taxon>
        <taxon>Pterygota</taxon>
        <taxon>Neoptera</taxon>
        <taxon>Endopterygota</taxon>
        <taxon>Coleoptera</taxon>
        <taxon>Polyphaga</taxon>
        <taxon>Scarabaeiformia</taxon>
        <taxon>Scarabaeidae</taxon>
        <taxon>Rutelinae</taxon>
        <taxon>Popillia</taxon>
    </lineage>
</organism>
<keyword evidence="4 8" id="KW-0812">Transmembrane</keyword>